<accession>A0A381N2T1</accession>
<dbReference type="SMART" id="SM00028">
    <property type="entry name" value="TPR"/>
    <property type="match status" value="3"/>
</dbReference>
<dbReference type="PANTHER" id="PTHR44998">
    <property type="match status" value="1"/>
</dbReference>
<sequence>MLKAHDKEIVALKKVLMFDPENKELRAALSNAYYNSDRFEEAIDAALCVVEIDEKDTQAYCNLGSCYAAQNMVDDAIKAFNKASELAPDYSLPHTNLGTLYANMGRVEAAIKELKISVSLNGQDAGAWLNLYACYKEVGLMEESQNAYSKYEAILNGPESQEQASGGDNPANIPGGVSQTSKLASGSDLREDSAGLESLRESSE</sequence>
<dbReference type="SUPFAM" id="SSF48452">
    <property type="entry name" value="TPR-like"/>
    <property type="match status" value="1"/>
</dbReference>
<evidence type="ECO:0000256" key="1">
    <source>
        <dbReference type="SAM" id="MobiDB-lite"/>
    </source>
</evidence>
<dbReference type="PROSITE" id="PS50293">
    <property type="entry name" value="TPR_REGION"/>
    <property type="match status" value="1"/>
</dbReference>
<dbReference type="PANTHER" id="PTHR44998:SF1">
    <property type="entry name" value="UDP-N-ACETYLGLUCOSAMINE--PEPTIDE N-ACETYLGLUCOSAMINYLTRANSFERASE 110 KDA SUBUNIT"/>
    <property type="match status" value="1"/>
</dbReference>
<dbReference type="Pfam" id="PF00515">
    <property type="entry name" value="TPR_1"/>
    <property type="match status" value="1"/>
</dbReference>
<feature type="compositionally biased region" description="Basic and acidic residues" evidence="1">
    <location>
        <begin position="188"/>
        <end position="204"/>
    </location>
</feature>
<dbReference type="InterPro" id="IPR019734">
    <property type="entry name" value="TPR_rpt"/>
</dbReference>
<name>A0A381N2T1_9ZZZZ</name>
<protein>
    <submittedName>
        <fullName evidence="2">Uncharacterized protein</fullName>
    </submittedName>
</protein>
<evidence type="ECO:0000313" key="2">
    <source>
        <dbReference type="EMBL" id="SUZ48779.1"/>
    </source>
</evidence>
<dbReference type="Pfam" id="PF13181">
    <property type="entry name" value="TPR_8"/>
    <property type="match status" value="1"/>
</dbReference>
<dbReference type="PROSITE" id="PS50005">
    <property type="entry name" value="TPR"/>
    <property type="match status" value="1"/>
</dbReference>
<dbReference type="GO" id="GO:0016757">
    <property type="term" value="F:glycosyltransferase activity"/>
    <property type="evidence" value="ECO:0007669"/>
    <property type="project" value="TreeGrafter"/>
</dbReference>
<gene>
    <name evidence="2" type="ORF">METZ01_LOCUS1633</name>
</gene>
<dbReference type="AlphaFoldDB" id="A0A381N2T1"/>
<reference evidence="2" key="1">
    <citation type="submission" date="2018-05" db="EMBL/GenBank/DDBJ databases">
        <authorList>
            <person name="Lanie J.A."/>
            <person name="Ng W.-L."/>
            <person name="Kazmierczak K.M."/>
            <person name="Andrzejewski T.M."/>
            <person name="Davidsen T.M."/>
            <person name="Wayne K.J."/>
            <person name="Tettelin H."/>
            <person name="Glass J.I."/>
            <person name="Rusch D."/>
            <person name="Podicherti R."/>
            <person name="Tsui H.-C.T."/>
            <person name="Winkler M.E."/>
        </authorList>
    </citation>
    <scope>NUCLEOTIDE SEQUENCE</scope>
</reference>
<dbReference type="EMBL" id="UINC01000086">
    <property type="protein sequence ID" value="SUZ48779.1"/>
    <property type="molecule type" value="Genomic_DNA"/>
</dbReference>
<feature type="region of interest" description="Disordered" evidence="1">
    <location>
        <begin position="157"/>
        <end position="204"/>
    </location>
</feature>
<dbReference type="Gene3D" id="1.25.40.10">
    <property type="entry name" value="Tetratricopeptide repeat domain"/>
    <property type="match status" value="1"/>
</dbReference>
<organism evidence="2">
    <name type="scientific">marine metagenome</name>
    <dbReference type="NCBI Taxonomy" id="408172"/>
    <lineage>
        <taxon>unclassified sequences</taxon>
        <taxon>metagenomes</taxon>
        <taxon>ecological metagenomes</taxon>
    </lineage>
</organism>
<proteinExistence type="predicted"/>
<dbReference type="GO" id="GO:0006493">
    <property type="term" value="P:protein O-linked glycosylation"/>
    <property type="evidence" value="ECO:0007669"/>
    <property type="project" value="TreeGrafter"/>
</dbReference>
<dbReference type="InterPro" id="IPR011990">
    <property type="entry name" value="TPR-like_helical_dom_sf"/>
</dbReference>